<dbReference type="Proteomes" id="UP000265520">
    <property type="component" value="Unassembled WGS sequence"/>
</dbReference>
<sequence length="67" mass="7126">EAEALRGPGHLGGEMRGAQAPGETRTHLETPHAARKDVRDTLQGDVPQEGVHQGGTLPFLDTTDDNL</sequence>
<dbReference type="EMBL" id="LXQA011376432">
    <property type="protein sequence ID" value="MCI95121.1"/>
    <property type="molecule type" value="Genomic_DNA"/>
</dbReference>
<feature type="compositionally biased region" description="Basic and acidic residues" evidence="1">
    <location>
        <begin position="24"/>
        <end position="42"/>
    </location>
</feature>
<evidence type="ECO:0000256" key="1">
    <source>
        <dbReference type="SAM" id="MobiDB-lite"/>
    </source>
</evidence>
<name>A0A392W7K8_9FABA</name>
<evidence type="ECO:0000313" key="3">
    <source>
        <dbReference type="Proteomes" id="UP000265520"/>
    </source>
</evidence>
<feature type="region of interest" description="Disordered" evidence="1">
    <location>
        <begin position="1"/>
        <end position="67"/>
    </location>
</feature>
<feature type="non-terminal residue" evidence="2">
    <location>
        <position position="1"/>
    </location>
</feature>
<feature type="non-terminal residue" evidence="2">
    <location>
        <position position="67"/>
    </location>
</feature>
<evidence type="ECO:0000313" key="2">
    <source>
        <dbReference type="EMBL" id="MCI95121.1"/>
    </source>
</evidence>
<protein>
    <submittedName>
        <fullName evidence="2">Uncharacterized protein</fullName>
    </submittedName>
</protein>
<proteinExistence type="predicted"/>
<dbReference type="AlphaFoldDB" id="A0A392W7K8"/>
<comment type="caution">
    <text evidence="2">The sequence shown here is derived from an EMBL/GenBank/DDBJ whole genome shotgun (WGS) entry which is preliminary data.</text>
</comment>
<reference evidence="2 3" key="1">
    <citation type="journal article" date="2018" name="Front. Plant Sci.">
        <title>Red Clover (Trifolium pratense) and Zigzag Clover (T. medium) - A Picture of Genomic Similarities and Differences.</title>
        <authorList>
            <person name="Dluhosova J."/>
            <person name="Istvanek J."/>
            <person name="Nedelnik J."/>
            <person name="Repkova J."/>
        </authorList>
    </citation>
    <scope>NUCLEOTIDE SEQUENCE [LARGE SCALE GENOMIC DNA]</scope>
    <source>
        <strain evidence="3">cv. 10/8</strain>
        <tissue evidence="2">Leaf</tissue>
    </source>
</reference>
<keyword evidence="3" id="KW-1185">Reference proteome</keyword>
<accession>A0A392W7K8</accession>
<organism evidence="2 3">
    <name type="scientific">Trifolium medium</name>
    <dbReference type="NCBI Taxonomy" id="97028"/>
    <lineage>
        <taxon>Eukaryota</taxon>
        <taxon>Viridiplantae</taxon>
        <taxon>Streptophyta</taxon>
        <taxon>Embryophyta</taxon>
        <taxon>Tracheophyta</taxon>
        <taxon>Spermatophyta</taxon>
        <taxon>Magnoliopsida</taxon>
        <taxon>eudicotyledons</taxon>
        <taxon>Gunneridae</taxon>
        <taxon>Pentapetalae</taxon>
        <taxon>rosids</taxon>
        <taxon>fabids</taxon>
        <taxon>Fabales</taxon>
        <taxon>Fabaceae</taxon>
        <taxon>Papilionoideae</taxon>
        <taxon>50 kb inversion clade</taxon>
        <taxon>NPAAA clade</taxon>
        <taxon>Hologalegina</taxon>
        <taxon>IRL clade</taxon>
        <taxon>Trifolieae</taxon>
        <taxon>Trifolium</taxon>
    </lineage>
</organism>